<keyword evidence="3" id="KW-1185">Reference proteome</keyword>
<feature type="compositionally biased region" description="Low complexity" evidence="1">
    <location>
        <begin position="59"/>
        <end position="69"/>
    </location>
</feature>
<sequence>MPKTYTVPPGQEGTPMPPRTSSRGRGRGRKARASHFSPRTRSTRKTPLAVMQPTKGVRSTRSSARQQSQRGEEDDELQEEDSSEEEEGSGGEQEEEEDEDEENEGAEGEGKKADNEGEEGGNAHGSDEPPQEPNASGAPEALPPAQTTPEGTEETLIPPGDSEQPPIPSAPGTPPLPPPTPPLPPSSPKTAIPPLPPQNSTPLAPPRPFPSRTNPLSPPLPDFVKQYYIDNPERQPPHSSRLPSPAPSGSPPPHVSRVASPAPAPPSSPHPRVSPAASPHAASPPHSSRSVSPDRAPPHTQSRSPSPGPNEQDKGGGGDNPNDLDLDDMHLIKPGEDEELIAPKFLSTHAARNPNAVQLPKKPRGTGVPTEESSKQAKKRKHNKNAKEGAEEEVEALYQRFEEGVAAISERWGLTDEEVRKMARSGSNLKTVRYNERAAKMWLIGQEVKTGGDLSMLHQLVAKDNDPEKWTAEARAELKEKYLAMRAEEQYAVRPTNAAAAKDTTTTGEKLDGELQKLSRRTGAIYMLLIAPSAVTDTIQPAIWTSAATAKFVPEVLKMPADRLPQLLGAWARGTLDEPAKELKGQSQRAAMTAIIKDGLNAMFGASGIEMQWRQYEVRVRACMGVELAGWPANMPVEALSNMGQRGAENIRELHTLHLAGTLKWRDVPKKEHEALLEKYPKARDAYEKTWKPKRDEVRAAERVAEAGGKR</sequence>
<proteinExistence type="predicted"/>
<dbReference type="AlphaFoldDB" id="A0AAW0AJY8"/>
<reference evidence="2 3" key="1">
    <citation type="journal article" date="2024" name="J Genomics">
        <title>Draft genome sequencing and assembly of Favolaschia claudopus CIRM-BRFM 2984 isolated from oak limbs.</title>
        <authorList>
            <person name="Navarro D."/>
            <person name="Drula E."/>
            <person name="Chaduli D."/>
            <person name="Cazenave R."/>
            <person name="Ahrendt S."/>
            <person name="Wang J."/>
            <person name="Lipzen A."/>
            <person name="Daum C."/>
            <person name="Barry K."/>
            <person name="Grigoriev I.V."/>
            <person name="Favel A."/>
            <person name="Rosso M.N."/>
            <person name="Martin F."/>
        </authorList>
    </citation>
    <scope>NUCLEOTIDE SEQUENCE [LARGE SCALE GENOMIC DNA]</scope>
    <source>
        <strain evidence="2 3">CIRM-BRFM 2984</strain>
    </source>
</reference>
<dbReference type="EMBL" id="JAWWNJ010000060">
    <property type="protein sequence ID" value="KAK7013202.1"/>
    <property type="molecule type" value="Genomic_DNA"/>
</dbReference>
<evidence type="ECO:0000256" key="1">
    <source>
        <dbReference type="SAM" id="MobiDB-lite"/>
    </source>
</evidence>
<feature type="region of interest" description="Disordered" evidence="1">
    <location>
        <begin position="1"/>
        <end position="391"/>
    </location>
</feature>
<feature type="compositionally biased region" description="Pro residues" evidence="1">
    <location>
        <begin position="244"/>
        <end position="254"/>
    </location>
</feature>
<feature type="compositionally biased region" description="Pro residues" evidence="1">
    <location>
        <begin position="165"/>
        <end position="209"/>
    </location>
</feature>
<feature type="compositionally biased region" description="Low complexity" evidence="1">
    <location>
        <begin position="270"/>
        <end position="293"/>
    </location>
</feature>
<evidence type="ECO:0000313" key="2">
    <source>
        <dbReference type="EMBL" id="KAK7013202.1"/>
    </source>
</evidence>
<dbReference type="Proteomes" id="UP001362999">
    <property type="component" value="Unassembled WGS sequence"/>
</dbReference>
<feature type="compositionally biased region" description="Acidic residues" evidence="1">
    <location>
        <begin position="72"/>
        <end position="107"/>
    </location>
</feature>
<organism evidence="2 3">
    <name type="scientific">Favolaschia claudopus</name>
    <dbReference type="NCBI Taxonomy" id="2862362"/>
    <lineage>
        <taxon>Eukaryota</taxon>
        <taxon>Fungi</taxon>
        <taxon>Dikarya</taxon>
        <taxon>Basidiomycota</taxon>
        <taxon>Agaricomycotina</taxon>
        <taxon>Agaricomycetes</taxon>
        <taxon>Agaricomycetidae</taxon>
        <taxon>Agaricales</taxon>
        <taxon>Marasmiineae</taxon>
        <taxon>Mycenaceae</taxon>
        <taxon>Favolaschia</taxon>
    </lineage>
</organism>
<protein>
    <submittedName>
        <fullName evidence="2">Uncharacterized protein</fullName>
    </submittedName>
</protein>
<feature type="compositionally biased region" description="Basic residues" evidence="1">
    <location>
        <begin position="22"/>
        <end position="33"/>
    </location>
</feature>
<name>A0AAW0AJY8_9AGAR</name>
<gene>
    <name evidence="2" type="ORF">R3P38DRAFT_2788578</name>
</gene>
<accession>A0AAW0AJY8</accession>
<evidence type="ECO:0000313" key="3">
    <source>
        <dbReference type="Proteomes" id="UP001362999"/>
    </source>
</evidence>
<comment type="caution">
    <text evidence="2">The sequence shown here is derived from an EMBL/GenBank/DDBJ whole genome shotgun (WGS) entry which is preliminary data.</text>
</comment>